<reference evidence="2" key="1">
    <citation type="submission" date="2025-08" db="UniProtKB">
        <authorList>
            <consortium name="RefSeq"/>
        </authorList>
    </citation>
    <scope>IDENTIFICATION</scope>
    <source>
        <tissue evidence="2">Muscle</tissue>
    </source>
</reference>
<evidence type="ECO:0000313" key="1">
    <source>
        <dbReference type="Proteomes" id="UP000694941"/>
    </source>
</evidence>
<sequence length="305" mass="34970">MATVATDSTSDQLSMTIDAGAALFVDKVLTMVCQEMASFLRAKGSHDIQAVLSLPEDFNQDNADLDNCPYILLSMKVPWIKTTNQVYLVNYNSGNEYKMEKKLQYCNSYLPPESYPQKSYPYRPLAVCPSVSYFCPICQLHIDYKVEGIICTFDFILKIDIKTLPGSGYKFSCGKFVIVKFYKGNKYEFAPEISYSVKKDCYCNQLNIGLYLLLCKKSPWSKVGHNYGAMQMTDLVYLVNYNSRNQEKIVKQLNYSELHPPNGPPTDCPSIPYSCLNCHHNIDFKLKEIICTFDFIFKIKYFFKP</sequence>
<organism evidence="1 2">
    <name type="scientific">Limulus polyphemus</name>
    <name type="common">Atlantic horseshoe crab</name>
    <dbReference type="NCBI Taxonomy" id="6850"/>
    <lineage>
        <taxon>Eukaryota</taxon>
        <taxon>Metazoa</taxon>
        <taxon>Ecdysozoa</taxon>
        <taxon>Arthropoda</taxon>
        <taxon>Chelicerata</taxon>
        <taxon>Merostomata</taxon>
        <taxon>Xiphosura</taxon>
        <taxon>Limulidae</taxon>
        <taxon>Limulus</taxon>
    </lineage>
</organism>
<proteinExistence type="predicted"/>
<protein>
    <submittedName>
        <fullName evidence="2">Uncharacterized protein LOC111087455</fullName>
    </submittedName>
</protein>
<keyword evidence="1" id="KW-1185">Reference proteome</keyword>
<dbReference type="Proteomes" id="UP000694941">
    <property type="component" value="Unplaced"/>
</dbReference>
<accession>A0ABM1T1T3</accession>
<dbReference type="RefSeq" id="XP_022249839.1">
    <property type="nucleotide sequence ID" value="XM_022394131.1"/>
</dbReference>
<gene>
    <name evidence="2" type="primary">LOC111087455</name>
</gene>
<dbReference type="GeneID" id="111087455"/>
<name>A0ABM1T1T3_LIMPO</name>
<evidence type="ECO:0000313" key="2">
    <source>
        <dbReference type="RefSeq" id="XP_022249839.1"/>
    </source>
</evidence>